<organism evidence="7 8">
    <name type="scientific">Lasiodiplodia theobromae</name>
    <dbReference type="NCBI Taxonomy" id="45133"/>
    <lineage>
        <taxon>Eukaryota</taxon>
        <taxon>Fungi</taxon>
        <taxon>Dikarya</taxon>
        <taxon>Ascomycota</taxon>
        <taxon>Pezizomycotina</taxon>
        <taxon>Dothideomycetes</taxon>
        <taxon>Dothideomycetes incertae sedis</taxon>
        <taxon>Botryosphaeriales</taxon>
        <taxon>Botryosphaeriaceae</taxon>
        <taxon>Lasiodiplodia</taxon>
    </lineage>
</organism>
<evidence type="ECO:0000256" key="4">
    <source>
        <dbReference type="ARBA" id="ARBA00023136"/>
    </source>
</evidence>
<proteinExistence type="predicted"/>
<evidence type="ECO:0000256" key="5">
    <source>
        <dbReference type="SAM" id="MobiDB-lite"/>
    </source>
</evidence>
<evidence type="ECO:0000256" key="2">
    <source>
        <dbReference type="ARBA" id="ARBA00022692"/>
    </source>
</evidence>
<reference evidence="7 8" key="1">
    <citation type="journal article" date="2019" name="Sci. Rep.">
        <title>A multi-omics analysis of the grapevine pathogen Lasiodiplodia theobromae reveals that temperature affects the expression of virulence- and pathogenicity-related genes.</title>
        <authorList>
            <person name="Felix C."/>
            <person name="Meneses R."/>
            <person name="Goncalves M.F.M."/>
            <person name="Tilleman L."/>
            <person name="Duarte A.S."/>
            <person name="Jorrin-Novo J.V."/>
            <person name="Van de Peer Y."/>
            <person name="Deforce D."/>
            <person name="Van Nieuwerburgh F."/>
            <person name="Esteves A.C."/>
            <person name="Alves A."/>
        </authorList>
    </citation>
    <scope>NUCLEOTIDE SEQUENCE [LARGE SCALE GENOMIC DNA]</scope>
    <source>
        <strain evidence="7 8">LA-SOL3</strain>
    </source>
</reference>
<feature type="compositionally biased region" description="Basic and acidic residues" evidence="5">
    <location>
        <begin position="246"/>
        <end position="263"/>
    </location>
</feature>
<comment type="caution">
    <text evidence="7">The sequence shown here is derived from an EMBL/GenBank/DDBJ whole genome shotgun (WGS) entry which is preliminary data.</text>
</comment>
<feature type="transmembrane region" description="Helical" evidence="6">
    <location>
        <begin position="137"/>
        <end position="166"/>
    </location>
</feature>
<dbReference type="GO" id="GO:0071944">
    <property type="term" value="C:cell periphery"/>
    <property type="evidence" value="ECO:0007669"/>
    <property type="project" value="UniProtKB-ARBA"/>
</dbReference>
<evidence type="ECO:0000256" key="3">
    <source>
        <dbReference type="ARBA" id="ARBA00022989"/>
    </source>
</evidence>
<feature type="region of interest" description="Disordered" evidence="5">
    <location>
        <begin position="235"/>
        <end position="263"/>
    </location>
</feature>
<evidence type="ECO:0000313" key="7">
    <source>
        <dbReference type="EMBL" id="KAB2577990.1"/>
    </source>
</evidence>
<keyword evidence="4 6" id="KW-0472">Membrane</keyword>
<comment type="subcellular location">
    <subcellularLocation>
        <location evidence="1">Membrane</location>
        <topology evidence="1">Single-pass membrane protein</topology>
    </subcellularLocation>
</comment>
<evidence type="ECO:0000313" key="8">
    <source>
        <dbReference type="Proteomes" id="UP000325902"/>
    </source>
</evidence>
<keyword evidence="8" id="KW-1185">Reference proteome</keyword>
<sequence>MAFYPAYSAVILIHGTQSSDETNNDDLHLLLPRYSCGVAHTDCGNGYCCDAAHQCVLPSSSSSSGQTLCRLPGFSTANAVATLASDAATTGSATAATTTDSNTAASVTACSGDGDYVVVSNGGYTSSTNSSSSSVSLSAGAIAGIAVGAFIVVALVVGVIVFLLCVRRKRRKRRAENAAAAASVAGTGYGRPPHVYQPVPGGGGTAPLEMYAGSNVRKMQDRVPGRAEMMGDMAQRPAVQELPGDEVTRPVELHSGAEKKGSY</sequence>
<keyword evidence="3 6" id="KW-1133">Transmembrane helix</keyword>
<protein>
    <submittedName>
        <fullName evidence="7">Uncharacterized protein</fullName>
    </submittedName>
</protein>
<accession>A0A5N5DK67</accession>
<dbReference type="AlphaFoldDB" id="A0A5N5DK67"/>
<dbReference type="EMBL" id="VCHE01000014">
    <property type="protein sequence ID" value="KAB2577990.1"/>
    <property type="molecule type" value="Genomic_DNA"/>
</dbReference>
<dbReference type="Proteomes" id="UP000325902">
    <property type="component" value="Unassembled WGS sequence"/>
</dbReference>
<dbReference type="GO" id="GO:0016020">
    <property type="term" value="C:membrane"/>
    <property type="evidence" value="ECO:0007669"/>
    <property type="project" value="UniProtKB-SubCell"/>
</dbReference>
<keyword evidence="2 6" id="KW-0812">Transmembrane</keyword>
<dbReference type="PANTHER" id="PTHR15549:SF30">
    <property type="entry name" value="MID2 DOMAIN-CONTAINING PROTEIN"/>
    <property type="match status" value="1"/>
</dbReference>
<dbReference type="InterPro" id="IPR051694">
    <property type="entry name" value="Immunoregulatory_rcpt-like"/>
</dbReference>
<gene>
    <name evidence="7" type="ORF">DBV05_g3316</name>
</gene>
<name>A0A5N5DK67_9PEZI</name>
<evidence type="ECO:0000256" key="6">
    <source>
        <dbReference type="SAM" id="Phobius"/>
    </source>
</evidence>
<dbReference type="PANTHER" id="PTHR15549">
    <property type="entry name" value="PAIRED IMMUNOGLOBULIN-LIKE TYPE 2 RECEPTOR"/>
    <property type="match status" value="1"/>
</dbReference>
<evidence type="ECO:0000256" key="1">
    <source>
        <dbReference type="ARBA" id="ARBA00004167"/>
    </source>
</evidence>